<dbReference type="AlphaFoldDB" id="A0A2A4TCF6"/>
<reference evidence="3" key="1">
    <citation type="submission" date="2017-08" db="EMBL/GenBank/DDBJ databases">
        <title>A dynamic microbial community with high functional redundancy inhabits the cold, oxic subseafloor aquifer.</title>
        <authorList>
            <person name="Tully B.J."/>
            <person name="Wheat C.G."/>
            <person name="Glazer B.T."/>
            <person name="Huber J.A."/>
        </authorList>
    </citation>
    <scope>NUCLEOTIDE SEQUENCE [LARGE SCALE GENOMIC DNA]</scope>
</reference>
<evidence type="ECO:0000259" key="1">
    <source>
        <dbReference type="Pfam" id="PF01381"/>
    </source>
</evidence>
<comment type="caution">
    <text evidence="2">The sequence shown here is derived from an EMBL/GenBank/DDBJ whole genome shotgun (WGS) entry which is preliminary data.</text>
</comment>
<dbReference type="InterPro" id="IPR010982">
    <property type="entry name" value="Lambda_DNA-bd_dom_sf"/>
</dbReference>
<dbReference type="InterPro" id="IPR001387">
    <property type="entry name" value="Cro/C1-type_HTH"/>
</dbReference>
<accession>A0A2A4TCF6</accession>
<dbReference type="EMBL" id="NVSR01000001">
    <property type="protein sequence ID" value="PCI30999.1"/>
    <property type="molecule type" value="Genomic_DNA"/>
</dbReference>
<name>A0A2A4TCF6_9DELT</name>
<dbReference type="Proteomes" id="UP000218113">
    <property type="component" value="Unassembled WGS sequence"/>
</dbReference>
<evidence type="ECO:0000313" key="2">
    <source>
        <dbReference type="EMBL" id="PCI30999.1"/>
    </source>
</evidence>
<dbReference type="SUPFAM" id="SSF47413">
    <property type="entry name" value="lambda repressor-like DNA-binding domains"/>
    <property type="match status" value="1"/>
</dbReference>
<dbReference type="Gene3D" id="1.10.260.40">
    <property type="entry name" value="lambda repressor-like DNA-binding domains"/>
    <property type="match status" value="1"/>
</dbReference>
<sequence length="86" mass="9802">MNEEHCESIVNRVCIEFGFSQKKLADMLDVSEPTIAKWNKGEIPKMANLALGLLLENKKLKEDLEEFTLLKKTLKKVGSLFFSSEN</sequence>
<proteinExistence type="predicted"/>
<dbReference type="Pfam" id="PF01381">
    <property type="entry name" value="HTH_3"/>
    <property type="match status" value="1"/>
</dbReference>
<feature type="domain" description="HTH cro/C1-type" evidence="1">
    <location>
        <begin position="16"/>
        <end position="49"/>
    </location>
</feature>
<dbReference type="GO" id="GO:0003677">
    <property type="term" value="F:DNA binding"/>
    <property type="evidence" value="ECO:0007669"/>
    <property type="project" value="InterPro"/>
</dbReference>
<evidence type="ECO:0000313" key="3">
    <source>
        <dbReference type="Proteomes" id="UP000218113"/>
    </source>
</evidence>
<protein>
    <submittedName>
        <fullName evidence="2">Transcriptional regulator</fullName>
    </submittedName>
</protein>
<organism evidence="2 3">
    <name type="scientific">SAR324 cluster bacterium</name>
    <dbReference type="NCBI Taxonomy" id="2024889"/>
    <lineage>
        <taxon>Bacteria</taxon>
        <taxon>Deltaproteobacteria</taxon>
        <taxon>SAR324 cluster</taxon>
    </lineage>
</organism>
<gene>
    <name evidence="2" type="ORF">COB67_00545</name>
</gene>